<gene>
    <name evidence="2" type="ORF">GCM10007852_03510</name>
</gene>
<accession>A0AA37SZJ5</accession>
<comment type="caution">
    <text evidence="2">The sequence shown here is derived from an EMBL/GenBank/DDBJ whole genome shotgun (WGS) entry which is preliminary data.</text>
</comment>
<dbReference type="RefSeq" id="WP_284215775.1">
    <property type="nucleotide sequence ID" value="NZ_BSOT01000005.1"/>
</dbReference>
<dbReference type="Proteomes" id="UP001156601">
    <property type="component" value="Unassembled WGS sequence"/>
</dbReference>
<dbReference type="InterPro" id="IPR013324">
    <property type="entry name" value="RNA_pol_sigma_r3/r4-like"/>
</dbReference>
<reference evidence="2" key="1">
    <citation type="journal article" date="2014" name="Int. J. Syst. Evol. Microbiol.">
        <title>Complete genome sequence of Corynebacterium casei LMG S-19264T (=DSM 44701T), isolated from a smear-ripened cheese.</title>
        <authorList>
            <consortium name="US DOE Joint Genome Institute (JGI-PGF)"/>
            <person name="Walter F."/>
            <person name="Albersmeier A."/>
            <person name="Kalinowski J."/>
            <person name="Ruckert C."/>
        </authorList>
    </citation>
    <scope>NUCLEOTIDE SEQUENCE</scope>
    <source>
        <strain evidence="2">NBRC 110023</strain>
    </source>
</reference>
<dbReference type="InterPro" id="IPR053812">
    <property type="entry name" value="HTH_Sigma70_ECF-like"/>
</dbReference>
<dbReference type="Pfam" id="PF07638">
    <property type="entry name" value="Sigma70_ECF"/>
    <property type="match status" value="1"/>
</dbReference>
<feature type="domain" description="RNA polymerase sigma-70 ECF-like HTH" evidence="1">
    <location>
        <begin position="13"/>
        <end position="207"/>
    </location>
</feature>
<reference evidence="2" key="2">
    <citation type="submission" date="2023-01" db="EMBL/GenBank/DDBJ databases">
        <title>Draft genome sequence of Agaribacter marinus strain NBRC 110023.</title>
        <authorList>
            <person name="Sun Q."/>
            <person name="Mori K."/>
        </authorList>
    </citation>
    <scope>NUCLEOTIDE SEQUENCE</scope>
    <source>
        <strain evidence="2">NBRC 110023</strain>
    </source>
</reference>
<proteinExistence type="predicted"/>
<dbReference type="AlphaFoldDB" id="A0AA37SZJ5"/>
<dbReference type="NCBIfam" id="TIGR02937">
    <property type="entry name" value="sigma70-ECF"/>
    <property type="match status" value="1"/>
</dbReference>
<dbReference type="InterPro" id="IPR011517">
    <property type="entry name" value="RNA_pol_sigma70_ECF-like"/>
</dbReference>
<dbReference type="GO" id="GO:0003700">
    <property type="term" value="F:DNA-binding transcription factor activity"/>
    <property type="evidence" value="ECO:0007669"/>
    <property type="project" value="InterPro"/>
</dbReference>
<dbReference type="NCBIfam" id="TIGR02999">
    <property type="entry name" value="Sig-70_X6"/>
    <property type="match status" value="1"/>
</dbReference>
<dbReference type="InterPro" id="IPR036388">
    <property type="entry name" value="WH-like_DNA-bd_sf"/>
</dbReference>
<evidence type="ECO:0000313" key="2">
    <source>
        <dbReference type="EMBL" id="GLR69443.1"/>
    </source>
</evidence>
<dbReference type="Gene3D" id="1.10.10.10">
    <property type="entry name" value="Winged helix-like DNA-binding domain superfamily/Winged helix DNA-binding domain"/>
    <property type="match status" value="1"/>
</dbReference>
<evidence type="ECO:0000259" key="1">
    <source>
        <dbReference type="Pfam" id="PF07638"/>
    </source>
</evidence>
<protein>
    <recommendedName>
        <fullName evidence="1">RNA polymerase sigma-70 ECF-like HTH domain-containing protein</fullName>
    </recommendedName>
</protein>
<organism evidence="2 3">
    <name type="scientific">Agaribacter marinus</name>
    <dbReference type="NCBI Taxonomy" id="1431249"/>
    <lineage>
        <taxon>Bacteria</taxon>
        <taxon>Pseudomonadati</taxon>
        <taxon>Pseudomonadota</taxon>
        <taxon>Gammaproteobacteria</taxon>
        <taxon>Alteromonadales</taxon>
        <taxon>Alteromonadaceae</taxon>
        <taxon>Agaribacter</taxon>
    </lineage>
</organism>
<sequence>MCTKTENTMQQAPITDLVHEWKKGNQLAFNELFSICYQLFKHEVRKQKLKHDNEIKPLDICIQTTTSIVHDCYIKLSSHRDQVVCDRKDLYLLISQVVRSVIFDQFRKSSAKKRSGEIDLSLDESTPLEKIDDTHADNVLDTCDLHAKLHFADKSLSDVKSRCTDVLNLSVYAGLKPQEIADILDISMRTVHNDLNFAKAWYLEELSA</sequence>
<evidence type="ECO:0000313" key="3">
    <source>
        <dbReference type="Proteomes" id="UP001156601"/>
    </source>
</evidence>
<dbReference type="EMBL" id="BSOT01000005">
    <property type="protein sequence ID" value="GLR69443.1"/>
    <property type="molecule type" value="Genomic_DNA"/>
</dbReference>
<dbReference type="SUPFAM" id="SSF88659">
    <property type="entry name" value="Sigma3 and sigma4 domains of RNA polymerase sigma factors"/>
    <property type="match status" value="1"/>
</dbReference>
<dbReference type="InterPro" id="IPR014284">
    <property type="entry name" value="RNA_pol_sigma-70_dom"/>
</dbReference>
<name>A0AA37SZJ5_9ALTE</name>
<keyword evidence="3" id="KW-1185">Reference proteome</keyword>
<dbReference type="GO" id="GO:0006352">
    <property type="term" value="P:DNA-templated transcription initiation"/>
    <property type="evidence" value="ECO:0007669"/>
    <property type="project" value="InterPro"/>
</dbReference>